<reference evidence="2" key="1">
    <citation type="journal article" date="2021" name="Nat. Commun.">
        <title>Genetic determinants of endophytism in the Arabidopsis root mycobiome.</title>
        <authorList>
            <person name="Mesny F."/>
            <person name="Miyauchi S."/>
            <person name="Thiergart T."/>
            <person name="Pickel B."/>
            <person name="Atanasova L."/>
            <person name="Karlsson M."/>
            <person name="Huettel B."/>
            <person name="Barry K.W."/>
            <person name="Haridas S."/>
            <person name="Chen C."/>
            <person name="Bauer D."/>
            <person name="Andreopoulos W."/>
            <person name="Pangilinan J."/>
            <person name="LaButti K."/>
            <person name="Riley R."/>
            <person name="Lipzen A."/>
            <person name="Clum A."/>
            <person name="Drula E."/>
            <person name="Henrissat B."/>
            <person name="Kohler A."/>
            <person name="Grigoriev I.V."/>
            <person name="Martin F.M."/>
            <person name="Hacquard S."/>
        </authorList>
    </citation>
    <scope>NUCLEOTIDE SEQUENCE</scope>
    <source>
        <strain evidence="2">MPI-SDFR-AT-0073</strain>
    </source>
</reference>
<dbReference type="GeneID" id="70127868"/>
<gene>
    <name evidence="2" type="ORF">BKA67DRAFT_528716</name>
</gene>
<accession>A0A9P8U7N8</accession>
<evidence type="ECO:0000256" key="1">
    <source>
        <dbReference type="ARBA" id="ARBA00035112"/>
    </source>
</evidence>
<dbReference type="Pfam" id="PF11807">
    <property type="entry name" value="UstYa"/>
    <property type="match status" value="1"/>
</dbReference>
<proteinExistence type="inferred from homology"/>
<sequence>MILISNPAVFRDVIQYEERHFDYTSTYKGDGSLNTNKKTLNLNGPPRPEYENAWHRLMAYQSFRVSEEELGQYAGQKSLVKLSDDSGYYMGVSVQHALHCVQRLHHYVYRDHYHPNLSETDSFALKVHTDHCLDWLRQYVQCNADTTLIPIRWAEHTPTPVVKDWGKRTCVSWEPIMEFMAARSFDPFEPGLLVHPIFGTSSRRYIGAIATDCN</sequence>
<dbReference type="PANTHER" id="PTHR33365:SF7">
    <property type="entry name" value="TAT PATHWAY SIGNAL SEQUENCE"/>
    <property type="match status" value="1"/>
</dbReference>
<organism evidence="2 3">
    <name type="scientific">Truncatella angustata</name>
    <dbReference type="NCBI Taxonomy" id="152316"/>
    <lineage>
        <taxon>Eukaryota</taxon>
        <taxon>Fungi</taxon>
        <taxon>Dikarya</taxon>
        <taxon>Ascomycota</taxon>
        <taxon>Pezizomycotina</taxon>
        <taxon>Sordariomycetes</taxon>
        <taxon>Xylariomycetidae</taxon>
        <taxon>Amphisphaeriales</taxon>
        <taxon>Sporocadaceae</taxon>
        <taxon>Truncatella</taxon>
    </lineage>
</organism>
<dbReference type="AlphaFoldDB" id="A0A9P8U7N8"/>
<evidence type="ECO:0000313" key="2">
    <source>
        <dbReference type="EMBL" id="KAH6638556.1"/>
    </source>
</evidence>
<dbReference type="InterPro" id="IPR021765">
    <property type="entry name" value="UstYa-like"/>
</dbReference>
<dbReference type="Proteomes" id="UP000758603">
    <property type="component" value="Unassembled WGS sequence"/>
</dbReference>
<comment type="similarity">
    <text evidence="1">Belongs to the ustYa family.</text>
</comment>
<dbReference type="RefSeq" id="XP_045950828.1">
    <property type="nucleotide sequence ID" value="XM_046098976.1"/>
</dbReference>
<dbReference type="OrthoDB" id="3687641at2759"/>
<evidence type="ECO:0000313" key="3">
    <source>
        <dbReference type="Proteomes" id="UP000758603"/>
    </source>
</evidence>
<name>A0A9P8U7N8_9PEZI</name>
<dbReference type="EMBL" id="JAGPXC010000015">
    <property type="protein sequence ID" value="KAH6638556.1"/>
    <property type="molecule type" value="Genomic_DNA"/>
</dbReference>
<dbReference type="PANTHER" id="PTHR33365">
    <property type="entry name" value="YALI0B05434P"/>
    <property type="match status" value="1"/>
</dbReference>
<dbReference type="GO" id="GO:0043386">
    <property type="term" value="P:mycotoxin biosynthetic process"/>
    <property type="evidence" value="ECO:0007669"/>
    <property type="project" value="InterPro"/>
</dbReference>
<comment type="caution">
    <text evidence="2">The sequence shown here is derived from an EMBL/GenBank/DDBJ whole genome shotgun (WGS) entry which is preliminary data.</text>
</comment>
<protein>
    <submittedName>
        <fullName evidence="2">Uncharacterized protein</fullName>
    </submittedName>
</protein>
<keyword evidence="3" id="KW-1185">Reference proteome</keyword>